<dbReference type="Gene3D" id="3.40.30.10">
    <property type="entry name" value="Glutaredoxin"/>
    <property type="match status" value="1"/>
</dbReference>
<evidence type="ECO:0000259" key="1">
    <source>
        <dbReference type="PROSITE" id="PS51352"/>
    </source>
</evidence>
<reference evidence="2" key="2">
    <citation type="submission" date="2020-09" db="EMBL/GenBank/DDBJ databases">
        <authorList>
            <person name="Sun Q."/>
            <person name="Ohkuma M."/>
        </authorList>
    </citation>
    <scope>NUCLEOTIDE SEQUENCE</scope>
    <source>
        <strain evidence="2">JCM 17251</strain>
    </source>
</reference>
<dbReference type="AlphaFoldDB" id="A0A918CY31"/>
<feature type="domain" description="Thioredoxin" evidence="1">
    <location>
        <begin position="1"/>
        <end position="105"/>
    </location>
</feature>
<dbReference type="Pfam" id="PF00085">
    <property type="entry name" value="Thioredoxin"/>
    <property type="match status" value="1"/>
</dbReference>
<dbReference type="InterPro" id="IPR036249">
    <property type="entry name" value="Thioredoxin-like_sf"/>
</dbReference>
<dbReference type="CDD" id="cd02947">
    <property type="entry name" value="TRX_family"/>
    <property type="match status" value="1"/>
</dbReference>
<dbReference type="EMBL" id="BMOS01000001">
    <property type="protein sequence ID" value="GGN48583.1"/>
    <property type="molecule type" value="Genomic_DNA"/>
</dbReference>
<dbReference type="InterPro" id="IPR013766">
    <property type="entry name" value="Thioredoxin_domain"/>
</dbReference>
<protein>
    <submittedName>
        <fullName evidence="2">Thiol reductase thioredoxin</fullName>
    </submittedName>
</protein>
<dbReference type="PROSITE" id="PS51352">
    <property type="entry name" value="THIOREDOXIN_2"/>
    <property type="match status" value="1"/>
</dbReference>
<dbReference type="PANTHER" id="PTHR10438">
    <property type="entry name" value="THIOREDOXIN"/>
    <property type="match status" value="1"/>
</dbReference>
<sequence length="106" mass="12432">MRPLQSVKEFNELKNNEKAIFLFTAGWCPDCRFIEPILPEIEDKYPEYTLVEVNRDEFMELAQENEIYGIPSFVAYEKGLEVGRFVSKDRKTKEEIISFIDGFAKV</sequence>
<evidence type="ECO:0000313" key="3">
    <source>
        <dbReference type="Proteomes" id="UP000624041"/>
    </source>
</evidence>
<keyword evidence="3" id="KW-1185">Reference proteome</keyword>
<gene>
    <name evidence="2" type="ORF">GCM10007971_00370</name>
</gene>
<dbReference type="PANTHER" id="PTHR10438:SF468">
    <property type="entry name" value="THIOREDOXIN-1-RELATED"/>
    <property type="match status" value="1"/>
</dbReference>
<proteinExistence type="predicted"/>
<reference evidence="2" key="1">
    <citation type="journal article" date="2014" name="Int. J. Syst. Evol. Microbiol.">
        <title>Complete genome sequence of Corynebacterium casei LMG S-19264T (=DSM 44701T), isolated from a smear-ripened cheese.</title>
        <authorList>
            <consortium name="US DOE Joint Genome Institute (JGI-PGF)"/>
            <person name="Walter F."/>
            <person name="Albersmeier A."/>
            <person name="Kalinowski J."/>
            <person name="Ruckert C."/>
        </authorList>
    </citation>
    <scope>NUCLEOTIDE SEQUENCE</scope>
    <source>
        <strain evidence="2">JCM 17251</strain>
    </source>
</reference>
<organism evidence="2 3">
    <name type="scientific">Oceanobacillus indicireducens</name>
    <dbReference type="NCBI Taxonomy" id="1004261"/>
    <lineage>
        <taxon>Bacteria</taxon>
        <taxon>Bacillati</taxon>
        <taxon>Bacillota</taxon>
        <taxon>Bacilli</taxon>
        <taxon>Bacillales</taxon>
        <taxon>Bacillaceae</taxon>
        <taxon>Oceanobacillus</taxon>
    </lineage>
</organism>
<comment type="caution">
    <text evidence="2">The sequence shown here is derived from an EMBL/GenBank/DDBJ whole genome shotgun (WGS) entry which is preliminary data.</text>
</comment>
<name>A0A918CY31_9BACI</name>
<accession>A0A918CY31</accession>
<dbReference type="SUPFAM" id="SSF52833">
    <property type="entry name" value="Thioredoxin-like"/>
    <property type="match status" value="1"/>
</dbReference>
<dbReference type="Proteomes" id="UP000624041">
    <property type="component" value="Unassembled WGS sequence"/>
</dbReference>
<dbReference type="InterPro" id="IPR050620">
    <property type="entry name" value="Thioredoxin_H-type-like"/>
</dbReference>
<evidence type="ECO:0000313" key="2">
    <source>
        <dbReference type="EMBL" id="GGN48583.1"/>
    </source>
</evidence>
<dbReference type="RefSeq" id="WP_188855537.1">
    <property type="nucleotide sequence ID" value="NZ_BMOS01000001.1"/>
</dbReference>